<feature type="transmembrane region" description="Helical" evidence="6">
    <location>
        <begin position="163"/>
        <end position="184"/>
    </location>
</feature>
<dbReference type="EMBL" id="JAHRHJ020000005">
    <property type="protein sequence ID" value="KAH9314699.1"/>
    <property type="molecule type" value="Genomic_DNA"/>
</dbReference>
<dbReference type="PANTHER" id="PTHR11132">
    <property type="entry name" value="SOLUTE CARRIER FAMILY 35"/>
    <property type="match status" value="1"/>
</dbReference>
<sequence>MEGNSEETAGTLSSEDGSSRPMLRKEPSFSRWCFDTPAEVTNMDSRQSVDSNNGDSGFELPLLRPQDEDSAAASEDSGRDMENINGMRQRSNLMAERGDNFAGVWDVLNGNKSGPGSFSIEYKENGVGPIKPKDFDELEMKDAEVPLKDSNMGSLLSSLIRPLVYIVLWYTFSTCLTLYNKLLVGEKMGNFSLLGEKMGKFPAPLLMNTIHFSMQGLVSTIVVRFCYPALRPQSMTWKDYFFRVVPTAVATALDIDLSNVALIFISVTFSTMCKSSAPVFLLLFAFAFKLETPSFKLLGIIFVISVGVMLTVAKSTEFNFWGFVFVMLAALMSGFRWTVTQMILQKEEYGLTNPFAVMSYLTPVMALITAIFSFISEPWSNLSNTRYFDTAHHVFQSSMLMLLGGSLAFFMVLTEYLLISATSAVTFTVAGIVKEVVTIVVAVFFFHDRFTILKGIGLAIIIVGVCLFNWYKYEKLRKTSLNENIKFNMEQNRVPARYVILEDMDEDALSESEGYHVISDKELEIQIFSILHTIDLVKRVSHELLLAYFCTVRIDDFKINRRIQINYHRINAHTPSIIIKKTSFTKFSSFKNFKTFNGN</sequence>
<evidence type="ECO:0000313" key="8">
    <source>
        <dbReference type="EMBL" id="KAH9314699.1"/>
    </source>
</evidence>
<dbReference type="Pfam" id="PF03151">
    <property type="entry name" value="TPT"/>
    <property type="match status" value="1"/>
</dbReference>
<reference evidence="8 9" key="1">
    <citation type="journal article" date="2021" name="Nat. Plants">
        <title>The Taxus genome provides insights into paclitaxel biosynthesis.</title>
        <authorList>
            <person name="Xiong X."/>
            <person name="Gou J."/>
            <person name="Liao Q."/>
            <person name="Li Y."/>
            <person name="Zhou Q."/>
            <person name="Bi G."/>
            <person name="Li C."/>
            <person name="Du R."/>
            <person name="Wang X."/>
            <person name="Sun T."/>
            <person name="Guo L."/>
            <person name="Liang H."/>
            <person name="Lu P."/>
            <person name="Wu Y."/>
            <person name="Zhang Z."/>
            <person name="Ro D.K."/>
            <person name="Shang Y."/>
            <person name="Huang S."/>
            <person name="Yan J."/>
        </authorList>
    </citation>
    <scope>NUCLEOTIDE SEQUENCE [LARGE SCALE GENOMIC DNA]</scope>
    <source>
        <strain evidence="8">Ta-2019</strain>
    </source>
</reference>
<feature type="transmembrane region" description="Helical" evidence="6">
    <location>
        <begin position="319"/>
        <end position="339"/>
    </location>
</feature>
<feature type="transmembrane region" description="Helical" evidence="6">
    <location>
        <begin position="452"/>
        <end position="471"/>
    </location>
</feature>
<dbReference type="GO" id="GO:0016020">
    <property type="term" value="C:membrane"/>
    <property type="evidence" value="ECO:0007669"/>
    <property type="project" value="UniProtKB-SubCell"/>
</dbReference>
<accession>A0AA38G4F9</accession>
<feature type="transmembrane region" description="Helical" evidence="6">
    <location>
        <begin position="351"/>
        <end position="375"/>
    </location>
</feature>
<feature type="domain" description="Sugar phosphate transporter" evidence="7">
    <location>
        <begin position="163"/>
        <end position="469"/>
    </location>
</feature>
<feature type="compositionally biased region" description="Polar residues" evidence="5">
    <location>
        <begin position="1"/>
        <end position="16"/>
    </location>
</feature>
<dbReference type="InterPro" id="IPR050186">
    <property type="entry name" value="TPT_transporter"/>
</dbReference>
<evidence type="ECO:0000256" key="5">
    <source>
        <dbReference type="SAM" id="MobiDB-lite"/>
    </source>
</evidence>
<dbReference type="AlphaFoldDB" id="A0AA38G4F9"/>
<keyword evidence="9" id="KW-1185">Reference proteome</keyword>
<evidence type="ECO:0000256" key="6">
    <source>
        <dbReference type="SAM" id="Phobius"/>
    </source>
</evidence>
<dbReference type="Gene3D" id="1.10.3730.20">
    <property type="match status" value="1"/>
</dbReference>
<protein>
    <recommendedName>
        <fullName evidence="7">Sugar phosphate transporter domain-containing protein</fullName>
    </recommendedName>
</protein>
<evidence type="ECO:0000259" key="7">
    <source>
        <dbReference type="Pfam" id="PF03151"/>
    </source>
</evidence>
<organism evidence="8 9">
    <name type="scientific">Taxus chinensis</name>
    <name type="common">Chinese yew</name>
    <name type="synonym">Taxus wallichiana var. chinensis</name>
    <dbReference type="NCBI Taxonomy" id="29808"/>
    <lineage>
        <taxon>Eukaryota</taxon>
        <taxon>Viridiplantae</taxon>
        <taxon>Streptophyta</taxon>
        <taxon>Embryophyta</taxon>
        <taxon>Tracheophyta</taxon>
        <taxon>Spermatophyta</taxon>
        <taxon>Pinopsida</taxon>
        <taxon>Pinidae</taxon>
        <taxon>Conifers II</taxon>
        <taxon>Cupressales</taxon>
        <taxon>Taxaceae</taxon>
        <taxon>Taxus</taxon>
    </lineage>
</organism>
<feature type="region of interest" description="Disordered" evidence="5">
    <location>
        <begin position="1"/>
        <end position="84"/>
    </location>
</feature>
<dbReference type="InterPro" id="IPR037185">
    <property type="entry name" value="EmrE-like"/>
</dbReference>
<comment type="caution">
    <text evidence="8">The sequence shown here is derived from an EMBL/GenBank/DDBJ whole genome shotgun (WGS) entry which is preliminary data.</text>
</comment>
<keyword evidence="2 6" id="KW-0812">Transmembrane</keyword>
<evidence type="ECO:0000256" key="2">
    <source>
        <dbReference type="ARBA" id="ARBA00022692"/>
    </source>
</evidence>
<keyword evidence="4 6" id="KW-0472">Membrane</keyword>
<feature type="transmembrane region" description="Helical" evidence="6">
    <location>
        <begin position="205"/>
        <end position="230"/>
    </location>
</feature>
<dbReference type="SUPFAM" id="SSF103481">
    <property type="entry name" value="Multidrug resistance efflux transporter EmrE"/>
    <property type="match status" value="1"/>
</dbReference>
<feature type="transmembrane region" description="Helical" evidence="6">
    <location>
        <begin position="395"/>
        <end position="418"/>
    </location>
</feature>
<dbReference type="Proteomes" id="UP000824469">
    <property type="component" value="Unassembled WGS sequence"/>
</dbReference>
<feature type="compositionally biased region" description="Polar residues" evidence="5">
    <location>
        <begin position="42"/>
        <end position="55"/>
    </location>
</feature>
<feature type="transmembrane region" description="Helical" evidence="6">
    <location>
        <begin position="295"/>
        <end position="313"/>
    </location>
</feature>
<gene>
    <name evidence="8" type="ORF">KI387_023326</name>
</gene>
<name>A0AA38G4F9_TAXCH</name>
<evidence type="ECO:0000256" key="4">
    <source>
        <dbReference type="ARBA" id="ARBA00023136"/>
    </source>
</evidence>
<evidence type="ECO:0000256" key="1">
    <source>
        <dbReference type="ARBA" id="ARBA00004141"/>
    </source>
</evidence>
<comment type="subcellular location">
    <subcellularLocation>
        <location evidence="1">Membrane</location>
        <topology evidence="1">Multi-pass membrane protein</topology>
    </subcellularLocation>
</comment>
<feature type="transmembrane region" description="Helical" evidence="6">
    <location>
        <begin position="425"/>
        <end position="446"/>
    </location>
</feature>
<evidence type="ECO:0000256" key="3">
    <source>
        <dbReference type="ARBA" id="ARBA00022989"/>
    </source>
</evidence>
<dbReference type="InterPro" id="IPR004853">
    <property type="entry name" value="Sugar_P_trans_dom"/>
</dbReference>
<feature type="transmembrane region" description="Helical" evidence="6">
    <location>
        <begin position="261"/>
        <end position="288"/>
    </location>
</feature>
<proteinExistence type="predicted"/>
<keyword evidence="3 6" id="KW-1133">Transmembrane helix</keyword>
<evidence type="ECO:0000313" key="9">
    <source>
        <dbReference type="Proteomes" id="UP000824469"/>
    </source>
</evidence>